<proteinExistence type="predicted"/>
<gene>
    <name evidence="2" type="ORF">DFR30_0247</name>
</gene>
<dbReference type="EMBL" id="SMFX01000001">
    <property type="protein sequence ID" value="TCK17027.1"/>
    <property type="molecule type" value="Genomic_DNA"/>
</dbReference>
<keyword evidence="1" id="KW-0472">Membrane</keyword>
<sequence length="95" mass="10579">MPVIHTVTSLILSRSKLAPTTSSSQAGNFIALSTRLLNLKEMQGFNFSLSLNVSTSIGNLLFYCSFLGRENMRKCIRTSQKSWTYGYNFLCLGDS</sequence>
<keyword evidence="1" id="KW-1133">Transmembrane helix</keyword>
<keyword evidence="3" id="KW-1185">Reference proteome</keyword>
<dbReference type="AlphaFoldDB" id="A0A4R1H5N0"/>
<evidence type="ECO:0000313" key="2">
    <source>
        <dbReference type="EMBL" id="TCK17027.1"/>
    </source>
</evidence>
<organism evidence="2 3">
    <name type="scientific">Thiogranum longum</name>
    <dbReference type="NCBI Taxonomy" id="1537524"/>
    <lineage>
        <taxon>Bacteria</taxon>
        <taxon>Pseudomonadati</taxon>
        <taxon>Pseudomonadota</taxon>
        <taxon>Gammaproteobacteria</taxon>
        <taxon>Chromatiales</taxon>
        <taxon>Ectothiorhodospiraceae</taxon>
        <taxon>Thiogranum</taxon>
    </lineage>
</organism>
<evidence type="ECO:0000256" key="1">
    <source>
        <dbReference type="SAM" id="Phobius"/>
    </source>
</evidence>
<name>A0A4R1H5N0_9GAMM</name>
<accession>A0A4R1H5N0</accession>
<keyword evidence="1" id="KW-0812">Transmembrane</keyword>
<dbReference type="Proteomes" id="UP000295707">
    <property type="component" value="Unassembled WGS sequence"/>
</dbReference>
<comment type="caution">
    <text evidence="2">The sequence shown here is derived from an EMBL/GenBank/DDBJ whole genome shotgun (WGS) entry which is preliminary data.</text>
</comment>
<feature type="transmembrane region" description="Helical" evidence="1">
    <location>
        <begin position="45"/>
        <end position="67"/>
    </location>
</feature>
<evidence type="ECO:0000313" key="3">
    <source>
        <dbReference type="Proteomes" id="UP000295707"/>
    </source>
</evidence>
<protein>
    <submittedName>
        <fullName evidence="2">Uncharacterized protein</fullName>
    </submittedName>
</protein>
<reference evidence="2 3" key="1">
    <citation type="submission" date="2019-03" db="EMBL/GenBank/DDBJ databases">
        <title>Genomic Encyclopedia of Type Strains, Phase IV (KMG-IV): sequencing the most valuable type-strain genomes for metagenomic binning, comparative biology and taxonomic classification.</title>
        <authorList>
            <person name="Goeker M."/>
        </authorList>
    </citation>
    <scope>NUCLEOTIDE SEQUENCE [LARGE SCALE GENOMIC DNA]</scope>
    <source>
        <strain evidence="2 3">DSM 19610</strain>
    </source>
</reference>